<dbReference type="InterPro" id="IPR047001">
    <property type="entry name" value="MnmG_C_subdom"/>
</dbReference>
<evidence type="ECO:0000259" key="7">
    <source>
        <dbReference type="SMART" id="SM01228"/>
    </source>
</evidence>
<dbReference type="FunFam" id="3.50.50.60:FF:000145">
    <property type="entry name" value="tRNA uridine 5-carboxymethylaminomethyl modification enzyme"/>
    <property type="match status" value="1"/>
</dbReference>
<gene>
    <name evidence="8" type="ORF">M408DRAFT_328168</name>
</gene>
<dbReference type="EMBL" id="KN824284">
    <property type="protein sequence ID" value="KIM30631.1"/>
    <property type="molecule type" value="Genomic_DNA"/>
</dbReference>
<evidence type="ECO:0000256" key="5">
    <source>
        <dbReference type="ARBA" id="ARBA00022827"/>
    </source>
</evidence>
<dbReference type="Proteomes" id="UP000054097">
    <property type="component" value="Unassembled WGS sequence"/>
</dbReference>
<dbReference type="PANTHER" id="PTHR11806:SF0">
    <property type="entry name" value="PROTEIN MTO1 HOMOLOG, MITOCHONDRIAL"/>
    <property type="match status" value="1"/>
</dbReference>
<dbReference type="Gene3D" id="3.50.50.60">
    <property type="entry name" value="FAD/NAD(P)-binding domain"/>
    <property type="match status" value="2"/>
</dbReference>
<dbReference type="PROSITE" id="PS01280">
    <property type="entry name" value="GIDA_1"/>
    <property type="match status" value="1"/>
</dbReference>
<dbReference type="InterPro" id="IPR020595">
    <property type="entry name" value="MnmG-rel_CS"/>
</dbReference>
<dbReference type="InterPro" id="IPR040131">
    <property type="entry name" value="MnmG_N"/>
</dbReference>
<dbReference type="Gene3D" id="1.10.150.570">
    <property type="entry name" value="GidA associated domain, C-terminal subdomain"/>
    <property type="match status" value="1"/>
</dbReference>
<comment type="cofactor">
    <cofactor evidence="1">
        <name>FAD</name>
        <dbReference type="ChEBI" id="CHEBI:57692"/>
    </cofactor>
</comment>
<keyword evidence="5" id="KW-0274">FAD</keyword>
<evidence type="ECO:0000256" key="4">
    <source>
        <dbReference type="ARBA" id="ARBA00022694"/>
    </source>
</evidence>
<evidence type="ECO:0000313" key="9">
    <source>
        <dbReference type="Proteomes" id="UP000054097"/>
    </source>
</evidence>
<dbReference type="InterPro" id="IPR036188">
    <property type="entry name" value="FAD/NAD-bd_sf"/>
</dbReference>
<evidence type="ECO:0000256" key="2">
    <source>
        <dbReference type="ARBA" id="ARBA00007653"/>
    </source>
</evidence>
<dbReference type="HOGENOM" id="CLU_007831_2_2_1"/>
<keyword evidence="3" id="KW-0285">Flavoprotein</keyword>
<dbReference type="Pfam" id="PF21680">
    <property type="entry name" value="GIDA_C_1st"/>
    <property type="match status" value="1"/>
</dbReference>
<dbReference type="Pfam" id="PF13932">
    <property type="entry name" value="SAM_GIDA_C"/>
    <property type="match status" value="1"/>
</dbReference>
<dbReference type="GO" id="GO:0030488">
    <property type="term" value="P:tRNA methylation"/>
    <property type="evidence" value="ECO:0007669"/>
    <property type="project" value="TreeGrafter"/>
</dbReference>
<comment type="function">
    <text evidence="6">Component of the MSS1-MTO1 complex that catalyzes the 5-carboxymethylaminomethyluridine (cmnm(5)U) modification at the 34th wobble position (U34) of mitochondrial tRNAs.</text>
</comment>
<evidence type="ECO:0000256" key="6">
    <source>
        <dbReference type="ARBA" id="ARBA00054993"/>
    </source>
</evidence>
<dbReference type="InterPro" id="IPR004416">
    <property type="entry name" value="MnmG"/>
</dbReference>
<dbReference type="InterPro" id="IPR044920">
    <property type="entry name" value="MnmG_C_subdom_sf"/>
</dbReference>
<dbReference type="GO" id="GO:0005739">
    <property type="term" value="C:mitochondrion"/>
    <property type="evidence" value="ECO:0007669"/>
    <property type="project" value="GOC"/>
</dbReference>
<reference evidence="8 9" key="1">
    <citation type="submission" date="2014-04" db="EMBL/GenBank/DDBJ databases">
        <authorList>
            <consortium name="DOE Joint Genome Institute"/>
            <person name="Kuo A."/>
            <person name="Zuccaro A."/>
            <person name="Kohler A."/>
            <person name="Nagy L.G."/>
            <person name="Floudas D."/>
            <person name="Copeland A."/>
            <person name="Barry K.W."/>
            <person name="Cichocki N."/>
            <person name="Veneault-Fourrey C."/>
            <person name="LaButti K."/>
            <person name="Lindquist E.A."/>
            <person name="Lipzen A."/>
            <person name="Lundell T."/>
            <person name="Morin E."/>
            <person name="Murat C."/>
            <person name="Sun H."/>
            <person name="Tunlid A."/>
            <person name="Henrissat B."/>
            <person name="Grigoriev I.V."/>
            <person name="Hibbett D.S."/>
            <person name="Martin F."/>
            <person name="Nordberg H.P."/>
            <person name="Cantor M.N."/>
            <person name="Hua S.X."/>
        </authorList>
    </citation>
    <scope>NUCLEOTIDE SEQUENCE [LARGE SCALE GENOMIC DNA]</scope>
    <source>
        <strain evidence="8 9">MAFF 305830</strain>
    </source>
</reference>
<comment type="similarity">
    <text evidence="2">Belongs to the MnmG family.</text>
</comment>
<dbReference type="SMART" id="SM01228">
    <property type="entry name" value="GIDA_assoc_3"/>
    <property type="match status" value="1"/>
</dbReference>
<dbReference type="InterPro" id="IPR002218">
    <property type="entry name" value="MnmG-rel"/>
</dbReference>
<protein>
    <recommendedName>
        <fullName evidence="7">tRNA uridine 5-carboxymethylaminomethyl modification enzyme C-terminal subdomain domain-containing protein</fullName>
    </recommendedName>
</protein>
<name>A0A0C3BGR1_SERVB</name>
<dbReference type="NCBIfam" id="TIGR00136">
    <property type="entry name" value="mnmG_gidA"/>
    <property type="match status" value="1"/>
</dbReference>
<organism evidence="8 9">
    <name type="scientific">Serendipita vermifera MAFF 305830</name>
    <dbReference type="NCBI Taxonomy" id="933852"/>
    <lineage>
        <taxon>Eukaryota</taxon>
        <taxon>Fungi</taxon>
        <taxon>Dikarya</taxon>
        <taxon>Basidiomycota</taxon>
        <taxon>Agaricomycotina</taxon>
        <taxon>Agaricomycetes</taxon>
        <taxon>Sebacinales</taxon>
        <taxon>Serendipitaceae</taxon>
        <taxon>Serendipita</taxon>
    </lineage>
</organism>
<sequence>MYSQAFVVKHLGSCWKSVASRSNVVVSANTYTSYGRHYATSKSLKSELEYDVCVIGAGHAGIEASTAAARVGARTLLLTQRLDTIGEMSCNPSIGGVGKGTLVREVDALGGVMGQIADKAGVQFTMLNRSKGPAVWGPRAQIDRKLYKTHMQATLNTYPNLSIKAGSVHDVSFHPPGQCESGAVPRVSGIRLESGEFISCSQVVICTGTFLAGEIHIGLRAFPAGRMGDKESPASGLSSTLNKLGFKLGRLKTGTPARLDIKTIDFTGMERQEGESNPWPFSFMTSEVTNKEHQIACYQTHTTPATHQVVLDNLHRSIHIRETVKGPRYCPSLEAKILRFTDKSSHNIWLEPEGYDSDLIYPNGISNSLPEDAQEKMIRTIPGLENAVIVRPAYGVEYDCVDPRELKATLETKRVKGLFLAGQINGTTGYEEAAAQGALAGINAGLSALQKAPFILTRADAFLGVMVDDLISKGVEEPYRMFTSRSEYRLTIRADNADVRLTAKAREIGAVDDERWANFEATQAGISQARETLESFVRSPQGWGTLGIKVQRDGIMRSAYDLLRSPLCEPEQLLNCVPALATTDIRLLTRIEIEGMYQIHLKRQRVDLELFSREESLDLPPDIDYSDIHGLSSEVKDRLSKVKPTNIGAAKRMEGMTPASLVVLLQFVKKHSSRQSKPREVQKPQLAA</sequence>
<dbReference type="PRINTS" id="PR00411">
    <property type="entry name" value="PNDRDTASEI"/>
</dbReference>
<dbReference type="SUPFAM" id="SSF51905">
    <property type="entry name" value="FAD/NAD(P)-binding domain"/>
    <property type="match status" value="1"/>
</dbReference>
<dbReference type="InterPro" id="IPR049312">
    <property type="entry name" value="GIDA_C_N"/>
</dbReference>
<evidence type="ECO:0000256" key="3">
    <source>
        <dbReference type="ARBA" id="ARBA00022630"/>
    </source>
</evidence>
<evidence type="ECO:0000256" key="1">
    <source>
        <dbReference type="ARBA" id="ARBA00001974"/>
    </source>
</evidence>
<dbReference type="PANTHER" id="PTHR11806">
    <property type="entry name" value="GLUCOSE INHIBITED DIVISION PROTEIN A"/>
    <property type="match status" value="1"/>
</dbReference>
<dbReference type="AlphaFoldDB" id="A0A0C3BGR1"/>
<dbReference type="HAMAP" id="MF_00129">
    <property type="entry name" value="MnmG_GidA"/>
    <property type="match status" value="1"/>
</dbReference>
<keyword evidence="4" id="KW-0819">tRNA processing</keyword>
<proteinExistence type="inferred from homology"/>
<accession>A0A0C3BGR1</accession>
<dbReference type="FunFam" id="3.50.50.60:FF:000002">
    <property type="entry name" value="tRNA uridine 5-carboxymethylaminomethyl modification enzyme MnmG"/>
    <property type="match status" value="1"/>
</dbReference>
<feature type="domain" description="tRNA uridine 5-carboxymethylaminomethyl modification enzyme C-terminal subdomain" evidence="7">
    <location>
        <begin position="595"/>
        <end position="666"/>
    </location>
</feature>
<reference evidence="9" key="2">
    <citation type="submission" date="2015-01" db="EMBL/GenBank/DDBJ databases">
        <title>Evolutionary Origins and Diversification of the Mycorrhizal Mutualists.</title>
        <authorList>
            <consortium name="DOE Joint Genome Institute"/>
            <consortium name="Mycorrhizal Genomics Consortium"/>
            <person name="Kohler A."/>
            <person name="Kuo A."/>
            <person name="Nagy L.G."/>
            <person name="Floudas D."/>
            <person name="Copeland A."/>
            <person name="Barry K.W."/>
            <person name="Cichocki N."/>
            <person name="Veneault-Fourrey C."/>
            <person name="LaButti K."/>
            <person name="Lindquist E.A."/>
            <person name="Lipzen A."/>
            <person name="Lundell T."/>
            <person name="Morin E."/>
            <person name="Murat C."/>
            <person name="Riley R."/>
            <person name="Ohm R."/>
            <person name="Sun H."/>
            <person name="Tunlid A."/>
            <person name="Henrissat B."/>
            <person name="Grigoriev I.V."/>
            <person name="Hibbett D.S."/>
            <person name="Martin F."/>
        </authorList>
    </citation>
    <scope>NUCLEOTIDE SEQUENCE [LARGE SCALE GENOMIC DNA]</scope>
    <source>
        <strain evidence="9">MAFF 305830</strain>
    </source>
</reference>
<dbReference type="STRING" id="933852.A0A0C3BGR1"/>
<dbReference type="OrthoDB" id="3329at2759"/>
<dbReference type="Pfam" id="PF01134">
    <property type="entry name" value="GIDA"/>
    <property type="match status" value="1"/>
</dbReference>
<dbReference type="GO" id="GO:0050660">
    <property type="term" value="F:flavin adenine dinucleotide binding"/>
    <property type="evidence" value="ECO:0007669"/>
    <property type="project" value="InterPro"/>
</dbReference>
<keyword evidence="9" id="KW-1185">Reference proteome</keyword>
<dbReference type="GO" id="GO:0070899">
    <property type="term" value="P:mitochondrial tRNA wobble uridine modification"/>
    <property type="evidence" value="ECO:0007669"/>
    <property type="project" value="UniProtKB-ARBA"/>
</dbReference>
<dbReference type="FunFam" id="1.10.150.570:FF:000001">
    <property type="entry name" value="tRNA uridine 5-carboxymethylaminomethyl modification enzyme MnmG"/>
    <property type="match status" value="1"/>
</dbReference>
<dbReference type="InterPro" id="IPR026904">
    <property type="entry name" value="MnmG_C"/>
</dbReference>
<evidence type="ECO:0000313" key="8">
    <source>
        <dbReference type="EMBL" id="KIM30631.1"/>
    </source>
</evidence>